<dbReference type="InterPro" id="IPR050584">
    <property type="entry name" value="Cholesterol_7-desaturase"/>
</dbReference>
<protein>
    <submittedName>
        <fullName evidence="7">Aromatic ring-hydroxylating dioxygenase subunit alpha</fullName>
    </submittedName>
</protein>
<name>A0A6G8IJU0_9BURK</name>
<dbReference type="SUPFAM" id="SSF55961">
    <property type="entry name" value="Bet v1-like"/>
    <property type="match status" value="1"/>
</dbReference>
<keyword evidence="4" id="KW-0408">Iron</keyword>
<dbReference type="PANTHER" id="PTHR21266">
    <property type="entry name" value="IRON-SULFUR DOMAIN CONTAINING PROTEIN"/>
    <property type="match status" value="1"/>
</dbReference>
<evidence type="ECO:0000256" key="5">
    <source>
        <dbReference type="ARBA" id="ARBA00023014"/>
    </source>
</evidence>
<dbReference type="Gene3D" id="2.102.10.10">
    <property type="entry name" value="Rieske [2Fe-2S] iron-sulphur domain"/>
    <property type="match status" value="1"/>
</dbReference>
<dbReference type="PANTHER" id="PTHR21266:SF19">
    <property type="entry name" value="CHLOROPHYLLIDE A OXYGENASE, CHLOROPLASTIC"/>
    <property type="match status" value="1"/>
</dbReference>
<keyword evidence="1" id="KW-0001">2Fe-2S</keyword>
<evidence type="ECO:0000313" key="7">
    <source>
        <dbReference type="EMBL" id="QIM53421.1"/>
    </source>
</evidence>
<sequence>MNQATTAPATEQPLVRAAMPAKAADRFIRNTWYVAMWSADLEPGKMVARTLLNEPIVFFRKEDGGIAAMTDRCSHRFAPLSMGKLMAGDRVQCIYHGLEFGADGKCVKNPHGNCTIPAAAHLKAYTVVERHTLLWIWMGDKTPDPSKIPDYSCLDDRPDLHITRPGYLSVKANYELVVDNLLDLSHTSYVHAGILGNADTVEADIKVEQTGDVVAVSRPSKNADTPGILKMMSPPGFERGDQWSTISWYAPCYMILEFGVSKPGEPKEKGTGYFALHLLTPETERTTHYHYSAARWNVLTEGDEKNSAIRDKIFEMRTFAFAEQDVPVIEAQQRLMDQSRTPLSPVLLAIDAGPTRYRRVLDRLLSEDARPQ</sequence>
<dbReference type="Proteomes" id="UP000503162">
    <property type="component" value="Chromosome"/>
</dbReference>
<keyword evidence="2" id="KW-0479">Metal-binding</keyword>
<dbReference type="GO" id="GO:0051537">
    <property type="term" value="F:2 iron, 2 sulfur cluster binding"/>
    <property type="evidence" value="ECO:0007669"/>
    <property type="project" value="UniProtKB-KW"/>
</dbReference>
<dbReference type="RefSeq" id="WP_166228472.1">
    <property type="nucleotide sequence ID" value="NZ_CP049989.1"/>
</dbReference>
<dbReference type="GO" id="GO:0051213">
    <property type="term" value="F:dioxygenase activity"/>
    <property type="evidence" value="ECO:0007669"/>
    <property type="project" value="UniProtKB-KW"/>
</dbReference>
<evidence type="ECO:0000256" key="3">
    <source>
        <dbReference type="ARBA" id="ARBA00023002"/>
    </source>
</evidence>
<dbReference type="GO" id="GO:0046872">
    <property type="term" value="F:metal ion binding"/>
    <property type="evidence" value="ECO:0007669"/>
    <property type="project" value="UniProtKB-KW"/>
</dbReference>
<keyword evidence="5" id="KW-0411">Iron-sulfur</keyword>
<dbReference type="AlphaFoldDB" id="A0A6G8IJU0"/>
<dbReference type="PROSITE" id="PS51296">
    <property type="entry name" value="RIESKE"/>
    <property type="match status" value="1"/>
</dbReference>
<accession>A0A6G8IJU0</accession>
<dbReference type="GO" id="GO:0005737">
    <property type="term" value="C:cytoplasm"/>
    <property type="evidence" value="ECO:0007669"/>
    <property type="project" value="TreeGrafter"/>
</dbReference>
<evidence type="ECO:0000313" key="8">
    <source>
        <dbReference type="Proteomes" id="UP000503162"/>
    </source>
</evidence>
<evidence type="ECO:0000256" key="4">
    <source>
        <dbReference type="ARBA" id="ARBA00023004"/>
    </source>
</evidence>
<gene>
    <name evidence="7" type="ORF">G9Q37_15275</name>
</gene>
<dbReference type="CDD" id="cd08878">
    <property type="entry name" value="RHO_alpha_C_DMO-like"/>
    <property type="match status" value="1"/>
</dbReference>
<keyword evidence="8" id="KW-1185">Reference proteome</keyword>
<reference evidence="7 8" key="1">
    <citation type="submission" date="2020-03" db="EMBL/GenBank/DDBJ databases">
        <title>Hydrogenophaga sp. nov. isolated from cyanobacterial mat.</title>
        <authorList>
            <person name="Thorat V."/>
            <person name="Kirdat K."/>
            <person name="Tiwarekar B."/>
            <person name="Costa E.D."/>
            <person name="Yadav A."/>
        </authorList>
    </citation>
    <scope>NUCLEOTIDE SEQUENCE [LARGE SCALE GENOMIC DNA]</scope>
    <source>
        <strain evidence="7 8">BA0156</strain>
    </source>
</reference>
<keyword evidence="3" id="KW-0560">Oxidoreductase</keyword>
<dbReference type="Gene3D" id="3.90.380.10">
    <property type="entry name" value="Naphthalene 1,2-dioxygenase Alpha Subunit, Chain A, domain 1"/>
    <property type="match status" value="1"/>
</dbReference>
<evidence type="ECO:0000256" key="2">
    <source>
        <dbReference type="ARBA" id="ARBA00022723"/>
    </source>
</evidence>
<dbReference type="InterPro" id="IPR044043">
    <property type="entry name" value="VanA_C_cat"/>
</dbReference>
<dbReference type="InterPro" id="IPR036922">
    <property type="entry name" value="Rieske_2Fe-2S_sf"/>
</dbReference>
<dbReference type="InterPro" id="IPR017941">
    <property type="entry name" value="Rieske_2Fe-2S"/>
</dbReference>
<organism evidence="7 8">
    <name type="scientific">Hydrogenophaga crocea</name>
    <dbReference type="NCBI Taxonomy" id="2716225"/>
    <lineage>
        <taxon>Bacteria</taxon>
        <taxon>Pseudomonadati</taxon>
        <taxon>Pseudomonadota</taxon>
        <taxon>Betaproteobacteria</taxon>
        <taxon>Burkholderiales</taxon>
        <taxon>Comamonadaceae</taxon>
        <taxon>Hydrogenophaga</taxon>
    </lineage>
</organism>
<dbReference type="Pfam" id="PF19112">
    <property type="entry name" value="VanA_C"/>
    <property type="match status" value="1"/>
</dbReference>
<keyword evidence="7" id="KW-0223">Dioxygenase</keyword>
<proteinExistence type="predicted"/>
<dbReference type="EMBL" id="CP049989">
    <property type="protein sequence ID" value="QIM53421.1"/>
    <property type="molecule type" value="Genomic_DNA"/>
</dbReference>
<evidence type="ECO:0000256" key="1">
    <source>
        <dbReference type="ARBA" id="ARBA00022714"/>
    </source>
</evidence>
<dbReference type="SUPFAM" id="SSF50022">
    <property type="entry name" value="ISP domain"/>
    <property type="match status" value="1"/>
</dbReference>
<feature type="domain" description="Rieske" evidence="6">
    <location>
        <begin position="33"/>
        <end position="136"/>
    </location>
</feature>
<dbReference type="KEGG" id="hcz:G9Q37_15275"/>
<dbReference type="Pfam" id="PF00355">
    <property type="entry name" value="Rieske"/>
    <property type="match status" value="1"/>
</dbReference>
<evidence type="ECO:0000259" key="6">
    <source>
        <dbReference type="PROSITE" id="PS51296"/>
    </source>
</evidence>